<evidence type="ECO:0000256" key="3">
    <source>
        <dbReference type="ARBA" id="ARBA00022723"/>
    </source>
</evidence>
<dbReference type="InterPro" id="IPR002109">
    <property type="entry name" value="Glutaredoxin"/>
</dbReference>
<feature type="region of interest" description="Disordered" evidence="7">
    <location>
        <begin position="946"/>
        <end position="1193"/>
    </location>
</feature>
<feature type="compositionally biased region" description="Low complexity" evidence="7">
    <location>
        <begin position="1394"/>
        <end position="1431"/>
    </location>
</feature>
<dbReference type="PANTHER" id="PTHR10293">
    <property type="entry name" value="GLUTAREDOXIN FAMILY MEMBER"/>
    <property type="match status" value="1"/>
</dbReference>
<organism evidence="9 10">
    <name type="scientific">Labeo rohita</name>
    <name type="common">Indian major carp</name>
    <name type="synonym">Cyprinus rohita</name>
    <dbReference type="NCBI Taxonomy" id="84645"/>
    <lineage>
        <taxon>Eukaryota</taxon>
        <taxon>Metazoa</taxon>
        <taxon>Chordata</taxon>
        <taxon>Craniata</taxon>
        <taxon>Vertebrata</taxon>
        <taxon>Euteleostomi</taxon>
        <taxon>Actinopterygii</taxon>
        <taxon>Neopterygii</taxon>
        <taxon>Teleostei</taxon>
        <taxon>Ostariophysi</taxon>
        <taxon>Cypriniformes</taxon>
        <taxon>Cyprinidae</taxon>
        <taxon>Labeoninae</taxon>
        <taxon>Labeonini</taxon>
        <taxon>Labeo</taxon>
    </lineage>
</organism>
<keyword evidence="6" id="KW-0411">Iron-sulfur</keyword>
<feature type="compositionally biased region" description="Polar residues" evidence="7">
    <location>
        <begin position="424"/>
        <end position="435"/>
    </location>
</feature>
<feature type="compositionally biased region" description="Low complexity" evidence="7">
    <location>
        <begin position="687"/>
        <end position="706"/>
    </location>
</feature>
<keyword evidence="2" id="KW-0963">Cytoplasm</keyword>
<feature type="compositionally biased region" description="Polar residues" evidence="7">
    <location>
        <begin position="968"/>
        <end position="1010"/>
    </location>
</feature>
<feature type="compositionally biased region" description="Low complexity" evidence="7">
    <location>
        <begin position="521"/>
        <end position="539"/>
    </location>
</feature>
<feature type="compositionally biased region" description="Low complexity" evidence="7">
    <location>
        <begin position="874"/>
        <end position="895"/>
    </location>
</feature>
<feature type="compositionally biased region" description="Polar residues" evidence="7">
    <location>
        <begin position="666"/>
        <end position="683"/>
    </location>
</feature>
<feature type="region of interest" description="Disordered" evidence="7">
    <location>
        <begin position="334"/>
        <end position="354"/>
    </location>
</feature>
<feature type="compositionally biased region" description="Polar residues" evidence="7">
    <location>
        <begin position="1287"/>
        <end position="1300"/>
    </location>
</feature>
<dbReference type="PROSITE" id="PS51354">
    <property type="entry name" value="GLUTAREDOXIN_2"/>
    <property type="match status" value="2"/>
</dbReference>
<evidence type="ECO:0000256" key="2">
    <source>
        <dbReference type="ARBA" id="ARBA00022490"/>
    </source>
</evidence>
<dbReference type="NCBIfam" id="TIGR00365">
    <property type="entry name" value="Grx4 family monothiol glutaredoxin"/>
    <property type="match status" value="1"/>
</dbReference>
<evidence type="ECO:0000256" key="5">
    <source>
        <dbReference type="ARBA" id="ARBA00023004"/>
    </source>
</evidence>
<dbReference type="CDD" id="cd03028">
    <property type="entry name" value="GRX_PICOT_like"/>
    <property type="match status" value="2"/>
</dbReference>
<feature type="region of interest" description="Disordered" evidence="7">
    <location>
        <begin position="424"/>
        <end position="491"/>
    </location>
</feature>
<feature type="compositionally biased region" description="Low complexity" evidence="7">
    <location>
        <begin position="575"/>
        <end position="599"/>
    </location>
</feature>
<feature type="compositionally biased region" description="Low complexity" evidence="7">
    <location>
        <begin position="946"/>
        <end position="967"/>
    </location>
</feature>
<feature type="compositionally biased region" description="Low complexity" evidence="7">
    <location>
        <begin position="719"/>
        <end position="737"/>
    </location>
</feature>
<sequence length="1437" mass="147658">MLSCTASWGRSLTVVHFHAPWAPQCSQMNDVMAELAKEHKHTMFVKLEAEAVPEVSEKYEIASVPTFLFFKGGEKIDRLDGAHAPELTNKVQRLGSGGGGAARAGDVPKEDLNERLKRLINAAPCMLFMKGSPQEPRCGFSRQIVQILKDHNVQYSSFDILSDEEVRQGLKTYSNWPTYPQVYVNGELIGGLDIIKELIESGELENTFPKTVSLENRLKSLINKSPVMLFMKGNKEAAKCGFSRQILEIMNSTGVEYDTFDILQDEEVRQGLKTYSNWPTYPQLYVKGDLIGGVDIIKVGVLRMFSLNRIGPLGESGLLCWRLHAPSVSDSDSSLLRLQGSPSQNAQNVVSQSASRPGSYSWSALSSQDVSGLQGVSAQLASTPAQGGSSSGLPILSQSSPSLFTPGSLSKLSVSPLAISGLPTSDQSSSNMFTASSQSNSGLQLGGTSSLLSTQSSSSTGSSESSRRLFSSQGSSGPQLAGGSSQLTSTSGLLALSPSTESQRTSGSSYAKLAASPLGFSQSSSGQSSYSQYTSSSQSRVGTRVAASPQYQPGQGSGYGLSVQPQGTTSQYAPSRFSSLSSAGGSFSSADGSSVQSQGTSNQNALSPFGPKVPVYSQAAPSGPSLSLSQPSQWQSSVSSSQSFQTSGAVASQSSSPSQGIKAPSRFSTSLGSPSQFASTQEGSGRYSGLSVQSQSTSSLYSPGPSAYAKLAASPQGVGQSTSGQSSYSQYTSSSQTRAGTPLAGVSRFAPMQTGSTFTDGSTSSRYALAALDAKVPVYSQAASSGSSALSQKSTSRWSQGTGTSGTVASQSSSPSQGSKAPSRFSALASVASPSQFASTQEGSVRYSGLSIQGTSSPYSPLSSGYAKPAPSPLGVSQSTSGLSSYSQYTSSSQSRADPQLAGSSPYAPIRRGGTSTDGSSLQMQGTFSQYAPSLSSAKVYSLAAPSGLSLSPSQPSQWQTSSRWSPGFQTSDTVASQSGSLSQASKAPSRFPTLSSAPSPGQLVPTQEGTARYSDLSIQSQSTSSQYSPWSSGYAKPAPLPLGVSQSTSGPSSYSQYTSSSQSRAVPQLAGSSPYAPIQRGGTSTDGSSLQMQGTSSQYAPSLSSAKVYSPAAPSGPSLSPSQPAQWQTSSRWSQGFQTSDTVASQSGSLSQASKTPSRFPTLSSAPSPGQFASTQEGSGRYGGLSSLSQGTSSQYGSGSLAYAKRGSSLTVSSQSTSDQSSSGLYASGTQLAGSSRYVPLQTGSKLTGGSSFQFQGTSNQYAPSVSSQYTQASPSGSSLTGSSGKWQTSASTWSQGFQASGAAVPPQSSQTSSGSSFLPALSPSVDSLAQSSSSSSRKTTSFFGVGLRPSKLTAQAASGSTISSQLSPALSADSMTSSLGSSVQGASQGTFSGQSSDSTSVISSSYGSDYGQSASGFSRSSQGSSATGRYSSVKG</sequence>
<feature type="compositionally biased region" description="Polar residues" evidence="7">
    <location>
        <begin position="1127"/>
        <end position="1178"/>
    </location>
</feature>
<comment type="caution">
    <text evidence="9">The sequence shown here is derived from an EMBL/GenBank/DDBJ whole genome shotgun (WGS) entry which is preliminary data.</text>
</comment>
<feature type="region of interest" description="Disordered" evidence="7">
    <location>
        <begin position="783"/>
        <end position="825"/>
    </location>
</feature>
<dbReference type="PROSITE" id="PS51352">
    <property type="entry name" value="THIOREDOXIN_2"/>
    <property type="match status" value="1"/>
</dbReference>
<dbReference type="InterPro" id="IPR033658">
    <property type="entry name" value="GRX_PICOT-like"/>
</dbReference>
<dbReference type="GO" id="GO:0046872">
    <property type="term" value="F:metal ion binding"/>
    <property type="evidence" value="ECO:0007669"/>
    <property type="project" value="UniProtKB-KW"/>
</dbReference>
<feature type="compositionally biased region" description="Polar residues" evidence="7">
    <location>
        <begin position="563"/>
        <end position="573"/>
    </location>
</feature>
<feature type="compositionally biased region" description="Polar residues" evidence="7">
    <location>
        <begin position="340"/>
        <end position="354"/>
    </location>
</feature>
<evidence type="ECO:0000256" key="1">
    <source>
        <dbReference type="ARBA" id="ARBA00004514"/>
    </source>
</evidence>
<reference evidence="9 10" key="1">
    <citation type="submission" date="2018-03" db="EMBL/GenBank/DDBJ databases">
        <title>Draft genome sequence of Rohu Carp (Labeo rohita).</title>
        <authorList>
            <person name="Das P."/>
            <person name="Kushwaha B."/>
            <person name="Joshi C.G."/>
            <person name="Kumar D."/>
            <person name="Nagpure N.S."/>
            <person name="Sahoo L."/>
            <person name="Das S.P."/>
            <person name="Bit A."/>
            <person name="Patnaik S."/>
            <person name="Meher P.K."/>
            <person name="Jayasankar P."/>
            <person name="Koringa P.G."/>
            <person name="Patel N.V."/>
            <person name="Hinsu A.T."/>
            <person name="Kumar R."/>
            <person name="Pandey M."/>
            <person name="Agarwal S."/>
            <person name="Srivastava S."/>
            <person name="Singh M."/>
            <person name="Iquebal M.A."/>
            <person name="Jaiswal S."/>
            <person name="Angadi U.B."/>
            <person name="Kumar N."/>
            <person name="Raza M."/>
            <person name="Shah T.M."/>
            <person name="Rai A."/>
            <person name="Jena J.K."/>
        </authorList>
    </citation>
    <scope>NUCLEOTIDE SEQUENCE [LARGE SCALE GENOMIC DNA]</scope>
    <source>
        <strain evidence="9">DASCIFA01</strain>
        <tissue evidence="9">Testis</tissue>
    </source>
</reference>
<keyword evidence="11" id="KW-1267">Proteomics identification</keyword>
<dbReference type="SUPFAM" id="SSF52833">
    <property type="entry name" value="Thioredoxin-like"/>
    <property type="match status" value="3"/>
</dbReference>
<evidence type="ECO:0007829" key="11">
    <source>
        <dbReference type="PeptideAtlas" id="A0A498LFT5"/>
    </source>
</evidence>
<dbReference type="GO" id="GO:0006879">
    <property type="term" value="P:intracellular iron ion homeostasis"/>
    <property type="evidence" value="ECO:0007669"/>
    <property type="project" value="TreeGrafter"/>
</dbReference>
<feature type="compositionally biased region" description="Polar residues" evidence="7">
    <location>
        <begin position="1082"/>
        <end position="1108"/>
    </location>
</feature>
<feature type="region of interest" description="Disordered" evidence="7">
    <location>
        <begin position="858"/>
        <end position="924"/>
    </location>
</feature>
<feature type="compositionally biased region" description="Polar residues" evidence="7">
    <location>
        <begin position="1365"/>
        <end position="1393"/>
    </location>
</feature>
<feature type="compositionally biased region" description="Low complexity" evidence="7">
    <location>
        <begin position="1046"/>
        <end position="1064"/>
    </location>
</feature>
<protein>
    <submittedName>
        <fullName evidence="9">Glutaredoxin-3</fullName>
    </submittedName>
</protein>
<proteinExistence type="evidence at protein level"/>
<keyword evidence="4" id="KW-0677">Repeat</keyword>
<evidence type="ECO:0000256" key="6">
    <source>
        <dbReference type="ARBA" id="ARBA00023014"/>
    </source>
</evidence>
<evidence type="ECO:0000256" key="7">
    <source>
        <dbReference type="SAM" id="MobiDB-lite"/>
    </source>
</evidence>
<feature type="compositionally biased region" description="Low complexity" evidence="7">
    <location>
        <begin position="1309"/>
        <end position="1319"/>
    </location>
</feature>
<dbReference type="GO" id="GO:0051536">
    <property type="term" value="F:iron-sulfur cluster binding"/>
    <property type="evidence" value="ECO:0007669"/>
    <property type="project" value="UniProtKB-KW"/>
</dbReference>
<feature type="compositionally biased region" description="Low complexity" evidence="7">
    <location>
        <begin position="1111"/>
        <end position="1126"/>
    </location>
</feature>
<dbReference type="PANTHER" id="PTHR10293:SF73">
    <property type="entry name" value="GLUTAREDOXIN-3"/>
    <property type="match status" value="1"/>
</dbReference>
<feature type="compositionally biased region" description="Low complexity" evidence="7">
    <location>
        <begin position="436"/>
        <end position="491"/>
    </location>
</feature>
<dbReference type="CDD" id="cd02984">
    <property type="entry name" value="TRX_PICOT"/>
    <property type="match status" value="1"/>
</dbReference>
<evidence type="ECO:0000313" key="9">
    <source>
        <dbReference type="EMBL" id="RXN07040.1"/>
    </source>
</evidence>
<keyword evidence="10" id="KW-1185">Reference proteome</keyword>
<comment type="subcellular location">
    <subcellularLocation>
        <location evidence="1">Cytoplasm</location>
        <location evidence="1">Cytosol</location>
    </subcellularLocation>
</comment>
<feature type="region of interest" description="Disordered" evidence="7">
    <location>
        <begin position="1267"/>
        <end position="1319"/>
    </location>
</feature>
<gene>
    <name evidence="9" type="ORF">ROHU_012058</name>
</gene>
<feature type="domain" description="Thioredoxin" evidence="8">
    <location>
        <begin position="1"/>
        <end position="96"/>
    </location>
</feature>
<feature type="compositionally biased region" description="Low complexity" evidence="7">
    <location>
        <begin position="1015"/>
        <end position="1033"/>
    </location>
</feature>
<evidence type="ECO:0000313" key="10">
    <source>
        <dbReference type="Proteomes" id="UP000290572"/>
    </source>
</evidence>
<accession>A0A498LFT5</accession>
<dbReference type="FunFam" id="3.40.30.10:FF:000012">
    <property type="entry name" value="Monothiol glutaredoxin"/>
    <property type="match status" value="2"/>
</dbReference>
<feature type="compositionally biased region" description="Low complexity" evidence="7">
    <location>
        <begin position="783"/>
        <end position="819"/>
    </location>
</feature>
<dbReference type="InterPro" id="IPR013766">
    <property type="entry name" value="Thioredoxin_domain"/>
</dbReference>
<dbReference type="InterPro" id="IPR004480">
    <property type="entry name" value="Monothiol_GRX-rel"/>
</dbReference>
<feature type="region of interest" description="Disordered" evidence="7">
    <location>
        <begin position="1365"/>
        <end position="1437"/>
    </location>
</feature>
<feature type="region of interest" description="Disordered" evidence="7">
    <location>
        <begin position="520"/>
        <end position="745"/>
    </location>
</feature>
<name>A0A498LFT5_LABRO</name>
<feature type="compositionally biased region" description="Polar residues" evidence="7">
    <location>
        <begin position="914"/>
        <end position="924"/>
    </location>
</feature>
<evidence type="ECO:0000259" key="8">
    <source>
        <dbReference type="PROSITE" id="PS51352"/>
    </source>
</evidence>
<dbReference type="Pfam" id="PF00462">
    <property type="entry name" value="Glutaredoxin"/>
    <property type="match status" value="2"/>
</dbReference>
<dbReference type="Pfam" id="PF00085">
    <property type="entry name" value="Thioredoxin"/>
    <property type="match status" value="1"/>
</dbReference>
<keyword evidence="5" id="KW-0408">Iron</keyword>
<feature type="compositionally biased region" description="Low complexity" evidence="7">
    <location>
        <begin position="1275"/>
        <end position="1286"/>
    </location>
</feature>
<evidence type="ECO:0000256" key="4">
    <source>
        <dbReference type="ARBA" id="ARBA00022737"/>
    </source>
</evidence>
<dbReference type="GO" id="GO:0005634">
    <property type="term" value="C:nucleus"/>
    <property type="evidence" value="ECO:0007669"/>
    <property type="project" value="TreeGrafter"/>
</dbReference>
<keyword evidence="3" id="KW-0479">Metal-binding</keyword>
<dbReference type="Proteomes" id="UP000290572">
    <property type="component" value="Unassembled WGS sequence"/>
</dbReference>
<dbReference type="STRING" id="84645.A0A498LFT5"/>
<dbReference type="Gene3D" id="3.40.30.10">
    <property type="entry name" value="Glutaredoxin"/>
    <property type="match status" value="3"/>
</dbReference>
<feature type="compositionally biased region" description="Low complexity" evidence="7">
    <location>
        <begin position="617"/>
        <end position="660"/>
    </location>
</feature>
<dbReference type="InterPro" id="IPR036249">
    <property type="entry name" value="Thioredoxin-like_sf"/>
</dbReference>
<dbReference type="GO" id="GO:0005829">
    <property type="term" value="C:cytosol"/>
    <property type="evidence" value="ECO:0007669"/>
    <property type="project" value="UniProtKB-SubCell"/>
</dbReference>
<dbReference type="EMBL" id="QBIY01013353">
    <property type="protein sequence ID" value="RXN07040.1"/>
    <property type="molecule type" value="Genomic_DNA"/>
</dbReference>
<dbReference type="FunFam" id="3.40.30.10:FF:000165">
    <property type="entry name" value="glutaredoxin-3 isoform X1"/>
    <property type="match status" value="1"/>
</dbReference>